<organism evidence="2 3">
    <name type="scientific">Senna tora</name>
    <dbReference type="NCBI Taxonomy" id="362788"/>
    <lineage>
        <taxon>Eukaryota</taxon>
        <taxon>Viridiplantae</taxon>
        <taxon>Streptophyta</taxon>
        <taxon>Embryophyta</taxon>
        <taxon>Tracheophyta</taxon>
        <taxon>Spermatophyta</taxon>
        <taxon>Magnoliopsida</taxon>
        <taxon>eudicotyledons</taxon>
        <taxon>Gunneridae</taxon>
        <taxon>Pentapetalae</taxon>
        <taxon>rosids</taxon>
        <taxon>fabids</taxon>
        <taxon>Fabales</taxon>
        <taxon>Fabaceae</taxon>
        <taxon>Caesalpinioideae</taxon>
        <taxon>Cassia clade</taxon>
        <taxon>Senna</taxon>
    </lineage>
</organism>
<evidence type="ECO:0000313" key="2">
    <source>
        <dbReference type="EMBL" id="KAF7845530.1"/>
    </source>
</evidence>
<name>A0A834XHD1_9FABA</name>
<comment type="caution">
    <text evidence="2">The sequence shown here is derived from an EMBL/GenBank/DDBJ whole genome shotgun (WGS) entry which is preliminary data.</text>
</comment>
<reference evidence="2" key="1">
    <citation type="submission" date="2020-09" db="EMBL/GenBank/DDBJ databases">
        <title>Genome-Enabled Discovery of Anthraquinone Biosynthesis in Senna tora.</title>
        <authorList>
            <person name="Kang S.-H."/>
            <person name="Pandey R.P."/>
            <person name="Lee C.-M."/>
            <person name="Sim J.-S."/>
            <person name="Jeong J.-T."/>
            <person name="Choi B.-S."/>
            <person name="Jung M."/>
            <person name="Ginzburg D."/>
            <person name="Zhao K."/>
            <person name="Won S.Y."/>
            <person name="Oh T.-J."/>
            <person name="Yu Y."/>
            <person name="Kim N.-H."/>
            <person name="Lee O.R."/>
            <person name="Lee T.-H."/>
            <person name="Bashyal P."/>
            <person name="Kim T.-S."/>
            <person name="Lee W.-H."/>
            <person name="Kawkins C."/>
            <person name="Kim C.-K."/>
            <person name="Kim J.S."/>
            <person name="Ahn B.O."/>
            <person name="Rhee S.Y."/>
            <person name="Sohng J.K."/>
        </authorList>
    </citation>
    <scope>NUCLEOTIDE SEQUENCE</scope>
    <source>
        <tissue evidence="2">Leaf</tissue>
    </source>
</reference>
<dbReference type="Proteomes" id="UP000634136">
    <property type="component" value="Unassembled WGS sequence"/>
</dbReference>
<feature type="region of interest" description="Disordered" evidence="1">
    <location>
        <begin position="1"/>
        <end position="26"/>
    </location>
</feature>
<gene>
    <name evidence="2" type="ORF">G2W53_002435</name>
</gene>
<accession>A0A834XHD1</accession>
<protein>
    <submittedName>
        <fullName evidence="2">Serine/threonine-protein kinase PBS1</fullName>
    </submittedName>
</protein>
<evidence type="ECO:0000256" key="1">
    <source>
        <dbReference type="SAM" id="MobiDB-lite"/>
    </source>
</evidence>
<sequence>MAQTTSSEGLVEEGGRGPLSVPRKLRAETTSDINGLADASSSRHMAAIATAWFSSLAPNFPLRLGSASSGVVNDSFSGDQFKQHNSKAINICFYGELTGSLILGSAIPVSFHNSGGHVGLVQGRSELG</sequence>
<dbReference type="GO" id="GO:0016301">
    <property type="term" value="F:kinase activity"/>
    <property type="evidence" value="ECO:0007669"/>
    <property type="project" value="UniProtKB-KW"/>
</dbReference>
<keyword evidence="3" id="KW-1185">Reference proteome</keyword>
<dbReference type="EMBL" id="JAAIUW010000001">
    <property type="protein sequence ID" value="KAF7845530.1"/>
    <property type="molecule type" value="Genomic_DNA"/>
</dbReference>
<keyword evidence="2" id="KW-0418">Kinase</keyword>
<evidence type="ECO:0000313" key="3">
    <source>
        <dbReference type="Proteomes" id="UP000634136"/>
    </source>
</evidence>
<keyword evidence="2" id="KW-0808">Transferase</keyword>
<dbReference type="AlphaFoldDB" id="A0A834XHD1"/>
<proteinExistence type="predicted"/>